<gene>
    <name evidence="5" type="ORF">BSR29_07275</name>
</gene>
<keyword evidence="1" id="KW-0547">Nucleotide-binding</keyword>
<keyword evidence="3" id="KW-1133">Transmembrane helix</keyword>
<dbReference type="InterPro" id="IPR003593">
    <property type="entry name" value="AAA+_ATPase"/>
</dbReference>
<evidence type="ECO:0000313" key="5">
    <source>
        <dbReference type="EMBL" id="OKL46614.1"/>
    </source>
</evidence>
<evidence type="ECO:0000313" key="6">
    <source>
        <dbReference type="Proteomes" id="UP000186785"/>
    </source>
</evidence>
<dbReference type="AlphaFoldDB" id="A0A1Q5PK59"/>
<dbReference type="PANTHER" id="PTHR24221">
    <property type="entry name" value="ATP-BINDING CASSETTE SUB-FAMILY B"/>
    <property type="match status" value="1"/>
</dbReference>
<dbReference type="PANTHER" id="PTHR24221:SF654">
    <property type="entry name" value="ATP-BINDING CASSETTE SUB-FAMILY B MEMBER 6"/>
    <property type="match status" value="1"/>
</dbReference>
<protein>
    <recommendedName>
        <fullName evidence="4">ABC transporter domain-containing protein</fullName>
    </recommendedName>
</protein>
<dbReference type="GO" id="GO:0034040">
    <property type="term" value="F:ATPase-coupled lipid transmembrane transporter activity"/>
    <property type="evidence" value="ECO:0007669"/>
    <property type="project" value="TreeGrafter"/>
</dbReference>
<dbReference type="Proteomes" id="UP000186785">
    <property type="component" value="Unassembled WGS sequence"/>
</dbReference>
<evidence type="ECO:0000256" key="2">
    <source>
        <dbReference type="ARBA" id="ARBA00022840"/>
    </source>
</evidence>
<sequence>MLVFTNQYTQYLYQRLQSQHAKPGHGDHAEQLVYKFQNWQVSGIPETYISLLQGTIVGSLVLVSVIVFDPIIGILIATAIASRALLTKSTKPEETTLSSVEDLPPASLRTLILDPQNSASIRTDGVSSWLLQRYKNAHRKEIERLEKTEKRWRKRELKRFPIIFLPSIIIIAGIIFRHQDPNITSLALFELQALPAFQGIFVLPGGVLAACHVHNQCLDEMPIPVTQGSSNRKALKMGLEIRHISSPSEYLPSVWAEQLEYTYPGSNTPALKVTELEISGVSSIAIVGENGAGKSTLANLLAGTITPTKGKIQGLDNLQTTMLSQDFFKLPLTLIENITLNNEANTDPVLLEKAIIWADLKPLLATLPNGIKTCLNPGLSDLEAPQLSGGQWQRIALARTYYHARKNKADLIILDEPTSSLDAEIAAKFPEKISELTTPTIILTHRMNLATQCQHVIALHEGKIVEQGSPKDLLANPNGYVRTLHDTQARSYHVR</sequence>
<dbReference type="InterPro" id="IPR027417">
    <property type="entry name" value="P-loop_NTPase"/>
</dbReference>
<comment type="caution">
    <text evidence="5">The sequence shown here is derived from an EMBL/GenBank/DDBJ whole genome shotgun (WGS) entry which is preliminary data.</text>
</comment>
<feature type="transmembrane region" description="Helical" evidence="3">
    <location>
        <begin position="160"/>
        <end position="176"/>
    </location>
</feature>
<keyword evidence="6" id="KW-1185">Reference proteome</keyword>
<keyword evidence="3" id="KW-0472">Membrane</keyword>
<dbReference type="Pfam" id="PF00005">
    <property type="entry name" value="ABC_tran"/>
    <property type="match status" value="1"/>
</dbReference>
<dbReference type="CDD" id="cd03228">
    <property type="entry name" value="ABCC_MRP_Like"/>
    <property type="match status" value="1"/>
</dbReference>
<keyword evidence="3" id="KW-0812">Transmembrane</keyword>
<dbReference type="GO" id="GO:0005524">
    <property type="term" value="F:ATP binding"/>
    <property type="evidence" value="ECO:0007669"/>
    <property type="project" value="UniProtKB-KW"/>
</dbReference>
<dbReference type="Gene3D" id="3.40.50.300">
    <property type="entry name" value="P-loop containing nucleotide triphosphate hydrolases"/>
    <property type="match status" value="1"/>
</dbReference>
<feature type="domain" description="ABC transporter" evidence="4">
    <location>
        <begin position="254"/>
        <end position="486"/>
    </location>
</feature>
<evidence type="ECO:0000256" key="3">
    <source>
        <dbReference type="SAM" id="Phobius"/>
    </source>
</evidence>
<dbReference type="GO" id="GO:0016887">
    <property type="term" value="F:ATP hydrolysis activity"/>
    <property type="evidence" value="ECO:0007669"/>
    <property type="project" value="InterPro"/>
</dbReference>
<proteinExistence type="predicted"/>
<keyword evidence="2" id="KW-0067">ATP-binding</keyword>
<dbReference type="PROSITE" id="PS00211">
    <property type="entry name" value="ABC_TRANSPORTER_1"/>
    <property type="match status" value="1"/>
</dbReference>
<evidence type="ECO:0000256" key="1">
    <source>
        <dbReference type="ARBA" id="ARBA00022741"/>
    </source>
</evidence>
<dbReference type="SUPFAM" id="SSF52540">
    <property type="entry name" value="P-loop containing nucleoside triphosphate hydrolases"/>
    <property type="match status" value="1"/>
</dbReference>
<feature type="transmembrane region" description="Helical" evidence="3">
    <location>
        <begin position="56"/>
        <end position="81"/>
    </location>
</feature>
<dbReference type="SMART" id="SM00382">
    <property type="entry name" value="AAA"/>
    <property type="match status" value="1"/>
</dbReference>
<dbReference type="PROSITE" id="PS50893">
    <property type="entry name" value="ABC_TRANSPORTER_2"/>
    <property type="match status" value="1"/>
</dbReference>
<dbReference type="STRING" id="1921764.BSR28_04990"/>
<organism evidence="5 6">
    <name type="scientific">Boudabousia liubingyangii</name>
    <dbReference type="NCBI Taxonomy" id="1921764"/>
    <lineage>
        <taxon>Bacteria</taxon>
        <taxon>Bacillati</taxon>
        <taxon>Actinomycetota</taxon>
        <taxon>Actinomycetes</taxon>
        <taxon>Actinomycetales</taxon>
        <taxon>Actinomycetaceae</taxon>
        <taxon>Boudabousia</taxon>
    </lineage>
</organism>
<name>A0A1Q5PK59_9ACTO</name>
<dbReference type="EMBL" id="MQSV01000005">
    <property type="protein sequence ID" value="OKL46614.1"/>
    <property type="molecule type" value="Genomic_DNA"/>
</dbReference>
<dbReference type="InterPro" id="IPR017871">
    <property type="entry name" value="ABC_transporter-like_CS"/>
</dbReference>
<accession>A0A1Q5PK59</accession>
<dbReference type="InterPro" id="IPR003439">
    <property type="entry name" value="ABC_transporter-like_ATP-bd"/>
</dbReference>
<dbReference type="InterPro" id="IPR039421">
    <property type="entry name" value="Type_1_exporter"/>
</dbReference>
<evidence type="ECO:0000259" key="4">
    <source>
        <dbReference type="PROSITE" id="PS50893"/>
    </source>
</evidence>
<reference evidence="5 6" key="1">
    <citation type="submission" date="2016-11" db="EMBL/GenBank/DDBJ databases">
        <title>Actinomyces gypaetusis sp. nov. isolated from the vulture Gypaetus barbatus in Qinghai Tibet Plateau China.</title>
        <authorList>
            <person name="Meng X."/>
        </authorList>
    </citation>
    <scope>NUCLEOTIDE SEQUENCE [LARGE SCALE GENOMIC DNA]</scope>
    <source>
        <strain evidence="5 6">VUL4_2</strain>
    </source>
</reference>